<dbReference type="PIRSF" id="PIRSF000137">
    <property type="entry name" value="Alcohol_oxidase"/>
    <property type="match status" value="1"/>
</dbReference>
<comment type="similarity">
    <text evidence="1">Belongs to the GMC oxidoreductase family.</text>
</comment>
<evidence type="ECO:0000256" key="3">
    <source>
        <dbReference type="PIRSR" id="PIRSR000137-2"/>
    </source>
</evidence>
<evidence type="ECO:0000259" key="4">
    <source>
        <dbReference type="Pfam" id="PF00732"/>
    </source>
</evidence>
<evidence type="ECO:0000313" key="6">
    <source>
        <dbReference type="EMBL" id="OXU29282.1"/>
    </source>
</evidence>
<feature type="active site" description="Proton donor" evidence="2">
    <location>
        <position position="588"/>
    </location>
</feature>
<reference evidence="6 7" key="1">
    <citation type="journal article" date="2017" name="Curr. Biol.">
        <title>The Evolution of Venom by Co-option of Single-Copy Genes.</title>
        <authorList>
            <person name="Martinson E.O."/>
            <person name="Mrinalini"/>
            <person name="Kelkar Y.D."/>
            <person name="Chang C.H."/>
            <person name="Werren J.H."/>
        </authorList>
    </citation>
    <scope>NUCLEOTIDE SEQUENCE [LARGE SCALE GENOMIC DNA]</scope>
    <source>
        <strain evidence="6 7">Alberta</strain>
        <tissue evidence="6">Whole body</tissue>
    </source>
</reference>
<dbReference type="InterPro" id="IPR007867">
    <property type="entry name" value="GMC_OxRtase_C"/>
</dbReference>
<dbReference type="Gene3D" id="3.50.50.60">
    <property type="entry name" value="FAD/NAD(P)-binding domain"/>
    <property type="match status" value="1"/>
</dbReference>
<dbReference type="InterPro" id="IPR000172">
    <property type="entry name" value="GMC_OxRdtase_N"/>
</dbReference>
<feature type="binding site" evidence="3">
    <location>
        <position position="314"/>
    </location>
    <ligand>
        <name>FAD</name>
        <dbReference type="ChEBI" id="CHEBI:57692"/>
    </ligand>
</feature>
<sequence length="657" mass="73157">MRKIRIYLRSPCRSQVEQTLCRPVSASVAWRRFRKKFLDNKSVWIRFQLNLKMRRTITASLVTTVLLLFVPTPNQAQSSFFNNLFSTGNSAIVKEPYDFIVVGAGSAGSVLANRLSENRKWRILLIEAGGAEGRLSQIPVLVSLFQLTEYNNWGYAVEPQPRACLSMKNRRCPWPTGKSLGGTSTINYMIHTRGHRINYDIWAALGNDGWSYQDVLPYFKKSEKFGVPGIGNSTYHNNTGYLSVEHVPYHTELAKAFLKAGQQLGYSIVDYNGRDQIGFSYLQVNMHHGKRCSAATAYLKVQRPNLHILTEAQVCKVLIRNQRAYGVQYIKNGKKHSVTATREVILSAGTINSAQLLMLSGIGPRDHLEELGIKVIQDSKVGYNLYEHVGFLGLTFMVNQSVSIMSSRLLRSDVLIDWAFGTGGVISVPGGAEAIAFLKTKFATDDRPDVELLFCSGSLHSDGGISLKSSLGLTDEMYNTVFKPIENHDAWSIWPIVQNPRSVGRVSLKSKNPLDPPIIEPNFFEHPSDLELIVEGIKHAIELSKTKPFAAFGSRLHSTKIPGCEQFKFASDNYWRCAVQHLPAMMNHEVGTCKMGPPTDSSAVVDSQLRVYGIQGLRVADASIMPTIPTGHTNAVVYMIGEKAADLIKHTWDEATE</sequence>
<evidence type="ECO:0000259" key="5">
    <source>
        <dbReference type="Pfam" id="PF05199"/>
    </source>
</evidence>
<evidence type="ECO:0000256" key="2">
    <source>
        <dbReference type="PIRSR" id="PIRSR000137-1"/>
    </source>
</evidence>
<dbReference type="OrthoDB" id="269227at2759"/>
<dbReference type="AlphaFoldDB" id="A0A232FF04"/>
<feature type="binding site" evidence="3">
    <location>
        <position position="183"/>
    </location>
    <ligand>
        <name>FAD</name>
        <dbReference type="ChEBI" id="CHEBI:57692"/>
    </ligand>
</feature>
<name>A0A232FF04_9HYME</name>
<feature type="active site" description="Proton acceptor" evidence="2">
    <location>
        <position position="632"/>
    </location>
</feature>
<evidence type="ECO:0000313" key="7">
    <source>
        <dbReference type="Proteomes" id="UP000215335"/>
    </source>
</evidence>
<evidence type="ECO:0000256" key="1">
    <source>
        <dbReference type="ARBA" id="ARBA00010790"/>
    </source>
</evidence>
<accession>A0A232FF04</accession>
<evidence type="ECO:0008006" key="8">
    <source>
        <dbReference type="Google" id="ProtNLM"/>
    </source>
</evidence>
<feature type="domain" description="Glucose-methanol-choline oxidoreductase N-terminal" evidence="4">
    <location>
        <begin position="97"/>
        <end position="389"/>
    </location>
</feature>
<dbReference type="Proteomes" id="UP000215335">
    <property type="component" value="Unassembled WGS sequence"/>
</dbReference>
<dbReference type="GO" id="GO:0016614">
    <property type="term" value="F:oxidoreductase activity, acting on CH-OH group of donors"/>
    <property type="evidence" value="ECO:0007669"/>
    <property type="project" value="InterPro"/>
</dbReference>
<dbReference type="Gene3D" id="3.30.560.10">
    <property type="entry name" value="Glucose Oxidase, domain 3"/>
    <property type="match status" value="1"/>
</dbReference>
<protein>
    <recommendedName>
        <fullName evidence="8">Glucose-methanol-choline oxidoreductase N-terminal domain-containing protein</fullName>
    </recommendedName>
</protein>
<comment type="caution">
    <text evidence="6">The sequence shown here is derived from an EMBL/GenBank/DDBJ whole genome shotgun (WGS) entry which is preliminary data.</text>
</comment>
<dbReference type="GO" id="GO:0050660">
    <property type="term" value="F:flavin adenine dinucleotide binding"/>
    <property type="evidence" value="ECO:0007669"/>
    <property type="project" value="InterPro"/>
</dbReference>
<dbReference type="InterPro" id="IPR036188">
    <property type="entry name" value="FAD/NAD-bd_sf"/>
</dbReference>
<dbReference type="SUPFAM" id="SSF51905">
    <property type="entry name" value="FAD/NAD(P)-binding domain"/>
    <property type="match status" value="1"/>
</dbReference>
<dbReference type="PANTHER" id="PTHR11552">
    <property type="entry name" value="GLUCOSE-METHANOL-CHOLINE GMC OXIDOREDUCTASE"/>
    <property type="match status" value="1"/>
</dbReference>
<gene>
    <name evidence="6" type="ORF">TSAR_009448</name>
</gene>
<dbReference type="Pfam" id="PF05199">
    <property type="entry name" value="GMC_oxred_C"/>
    <property type="match status" value="1"/>
</dbReference>
<keyword evidence="7" id="KW-1185">Reference proteome</keyword>
<dbReference type="InterPro" id="IPR012132">
    <property type="entry name" value="GMC_OxRdtase"/>
</dbReference>
<organism evidence="6 7">
    <name type="scientific">Trichomalopsis sarcophagae</name>
    <dbReference type="NCBI Taxonomy" id="543379"/>
    <lineage>
        <taxon>Eukaryota</taxon>
        <taxon>Metazoa</taxon>
        <taxon>Ecdysozoa</taxon>
        <taxon>Arthropoda</taxon>
        <taxon>Hexapoda</taxon>
        <taxon>Insecta</taxon>
        <taxon>Pterygota</taxon>
        <taxon>Neoptera</taxon>
        <taxon>Endopterygota</taxon>
        <taxon>Hymenoptera</taxon>
        <taxon>Apocrita</taxon>
        <taxon>Proctotrupomorpha</taxon>
        <taxon>Chalcidoidea</taxon>
        <taxon>Pteromalidae</taxon>
        <taxon>Pteromalinae</taxon>
        <taxon>Trichomalopsis</taxon>
    </lineage>
</organism>
<comment type="cofactor">
    <cofactor evidence="3">
        <name>FAD</name>
        <dbReference type="ChEBI" id="CHEBI:57692"/>
    </cofactor>
</comment>
<feature type="domain" description="Glucose-methanol-choline oxidoreductase C-terminal" evidence="5">
    <location>
        <begin position="500"/>
        <end position="641"/>
    </location>
</feature>
<dbReference type="PANTHER" id="PTHR11552:SF208">
    <property type="entry name" value="RE36204P-RELATED"/>
    <property type="match status" value="1"/>
</dbReference>
<dbReference type="Pfam" id="PF00732">
    <property type="entry name" value="GMC_oxred_N"/>
    <property type="match status" value="1"/>
</dbReference>
<keyword evidence="3" id="KW-0274">FAD</keyword>
<proteinExistence type="inferred from homology"/>
<keyword evidence="3" id="KW-0285">Flavoprotein</keyword>
<dbReference type="STRING" id="543379.A0A232FF04"/>
<dbReference type="SUPFAM" id="SSF54373">
    <property type="entry name" value="FAD-linked reductases, C-terminal domain"/>
    <property type="match status" value="1"/>
</dbReference>
<dbReference type="EMBL" id="NNAY01000314">
    <property type="protein sequence ID" value="OXU29282.1"/>
    <property type="molecule type" value="Genomic_DNA"/>
</dbReference>